<proteinExistence type="predicted"/>
<evidence type="ECO:0008006" key="3">
    <source>
        <dbReference type="Google" id="ProtNLM"/>
    </source>
</evidence>
<reference evidence="2" key="1">
    <citation type="journal article" date="2019" name="Int. J. Syst. Evol. Microbiol.">
        <title>The Global Catalogue of Microorganisms (GCM) 10K type strain sequencing project: providing services to taxonomists for standard genome sequencing and annotation.</title>
        <authorList>
            <consortium name="The Broad Institute Genomics Platform"/>
            <consortium name="The Broad Institute Genome Sequencing Center for Infectious Disease"/>
            <person name="Wu L."/>
            <person name="Ma J."/>
        </authorList>
    </citation>
    <scope>NUCLEOTIDE SEQUENCE [LARGE SCALE GENOMIC DNA]</scope>
    <source>
        <strain evidence="2">CCUG 52468</strain>
    </source>
</reference>
<sequence length="187" mass="20723">MKNFLVAVILLLCIKLGYGQSNYYSIIQAGGNIGLNNPGYDGKFNGYSLHFIFGKNLNEKAYVGIGLGNETLKGSYTQTNSPNDDNKTAKYDRNLFPVFLDVRLPLAYIGEVSRIGIFANAGYAAKIGPVYDKGAMGKLGVFYLYDSFNKTKFTFSASYVYQQLKGNLYGSDFKHQHLNLSLGIMLK</sequence>
<dbReference type="Proteomes" id="UP001597205">
    <property type="component" value="Unassembled WGS sequence"/>
</dbReference>
<name>A0ABW3RL29_9SPHI</name>
<comment type="caution">
    <text evidence="1">The sequence shown here is derived from an EMBL/GenBank/DDBJ whole genome shotgun (WGS) entry which is preliminary data.</text>
</comment>
<accession>A0ABW3RL29</accession>
<evidence type="ECO:0000313" key="2">
    <source>
        <dbReference type="Proteomes" id="UP001597205"/>
    </source>
</evidence>
<gene>
    <name evidence="1" type="ORF">ACFQ2C_09695</name>
</gene>
<dbReference type="RefSeq" id="WP_380896156.1">
    <property type="nucleotide sequence ID" value="NZ_JBHTKY010000012.1"/>
</dbReference>
<keyword evidence="2" id="KW-1185">Reference proteome</keyword>
<organism evidence="1 2">
    <name type="scientific">Sphingobacterium daejeonense</name>
    <dbReference type="NCBI Taxonomy" id="371142"/>
    <lineage>
        <taxon>Bacteria</taxon>
        <taxon>Pseudomonadati</taxon>
        <taxon>Bacteroidota</taxon>
        <taxon>Sphingobacteriia</taxon>
        <taxon>Sphingobacteriales</taxon>
        <taxon>Sphingobacteriaceae</taxon>
        <taxon>Sphingobacterium</taxon>
    </lineage>
</organism>
<protein>
    <recommendedName>
        <fullName evidence="3">Outer membrane protein beta-barrel domain-containing protein</fullName>
    </recommendedName>
</protein>
<evidence type="ECO:0000313" key="1">
    <source>
        <dbReference type="EMBL" id="MFD1165875.1"/>
    </source>
</evidence>
<dbReference type="EMBL" id="JBHTKY010000012">
    <property type="protein sequence ID" value="MFD1165875.1"/>
    <property type="molecule type" value="Genomic_DNA"/>
</dbReference>